<keyword evidence="6" id="KW-1185">Reference proteome</keyword>
<feature type="compositionally biased region" description="Low complexity" evidence="3">
    <location>
        <begin position="158"/>
        <end position="168"/>
    </location>
</feature>
<dbReference type="InterPro" id="IPR036390">
    <property type="entry name" value="WH_DNA-bd_sf"/>
</dbReference>
<dbReference type="PROSITE" id="PS50039">
    <property type="entry name" value="FORK_HEAD_3"/>
    <property type="match status" value="1"/>
</dbReference>
<name>A0AAV5AGX7_9AGAM</name>
<feature type="domain" description="Fork-head" evidence="4">
    <location>
        <begin position="72"/>
        <end position="157"/>
    </location>
</feature>
<keyword evidence="1 2" id="KW-0238">DNA-binding</keyword>
<dbReference type="SUPFAM" id="SSF46785">
    <property type="entry name" value="Winged helix' DNA-binding domain"/>
    <property type="match status" value="1"/>
</dbReference>
<sequence length="305" mass="34579">MNSIPQNHFSAEDDIHILTPELLRPVTVDNQPVPNRSFYPLRHHQQEFDDMERRGFKPPYSLNMLTDAGDDSPPHNLSVILKCAILGSPRQKLTLREIRIAMCRRFAYYSTSNTGWCDEFERVPRPKTSDDTGDWWRLTRNTEPRAEDLTPIARSRRAPSTSSPNRARGLGFPNQSRQRRVEPWMEMTTTFTTSEDQDREDFYAQYVQGGHADAVNQYATGAQSPSTSVASTAQLNYRGPPGATALVDVSREALPGIHSLGLPGLGTRSGGQSYQAPYYSPQSPPDRGTYDEYEYHCRENDYEDE</sequence>
<gene>
    <name evidence="5" type="ORF">Clacol_007229</name>
</gene>
<accession>A0AAV5AGX7</accession>
<dbReference type="Proteomes" id="UP001050691">
    <property type="component" value="Unassembled WGS sequence"/>
</dbReference>
<comment type="caution">
    <text evidence="5">The sequence shown here is derived from an EMBL/GenBank/DDBJ whole genome shotgun (WGS) entry which is preliminary data.</text>
</comment>
<feature type="compositionally biased region" description="Low complexity" evidence="3">
    <location>
        <begin position="272"/>
        <end position="281"/>
    </location>
</feature>
<dbReference type="GO" id="GO:0003700">
    <property type="term" value="F:DNA-binding transcription factor activity"/>
    <property type="evidence" value="ECO:0007669"/>
    <property type="project" value="InterPro"/>
</dbReference>
<dbReference type="GO" id="GO:0005634">
    <property type="term" value="C:nucleus"/>
    <property type="evidence" value="ECO:0007669"/>
    <property type="project" value="UniProtKB-SubCell"/>
</dbReference>
<reference evidence="5" key="1">
    <citation type="submission" date="2021-10" db="EMBL/GenBank/DDBJ databases">
        <title>De novo Genome Assembly of Clathrus columnatus (Basidiomycota, Fungi) Using Illumina and Nanopore Sequence Data.</title>
        <authorList>
            <person name="Ogiso-Tanaka E."/>
            <person name="Itagaki H."/>
            <person name="Hosoya T."/>
            <person name="Hosaka K."/>
        </authorList>
    </citation>
    <scope>NUCLEOTIDE SEQUENCE</scope>
    <source>
        <strain evidence="5">MO-923</strain>
    </source>
</reference>
<dbReference type="SMART" id="SM00339">
    <property type="entry name" value="FH"/>
    <property type="match status" value="1"/>
</dbReference>
<dbReference type="GO" id="GO:0043565">
    <property type="term" value="F:sequence-specific DNA binding"/>
    <property type="evidence" value="ECO:0007669"/>
    <property type="project" value="InterPro"/>
</dbReference>
<evidence type="ECO:0000259" key="4">
    <source>
        <dbReference type="PROSITE" id="PS50039"/>
    </source>
</evidence>
<keyword evidence="2" id="KW-0539">Nucleus</keyword>
<organism evidence="5 6">
    <name type="scientific">Clathrus columnatus</name>
    <dbReference type="NCBI Taxonomy" id="1419009"/>
    <lineage>
        <taxon>Eukaryota</taxon>
        <taxon>Fungi</taxon>
        <taxon>Dikarya</taxon>
        <taxon>Basidiomycota</taxon>
        <taxon>Agaricomycotina</taxon>
        <taxon>Agaricomycetes</taxon>
        <taxon>Phallomycetidae</taxon>
        <taxon>Phallales</taxon>
        <taxon>Clathraceae</taxon>
        <taxon>Clathrus</taxon>
    </lineage>
</organism>
<comment type="subcellular location">
    <subcellularLocation>
        <location evidence="2">Nucleus</location>
    </subcellularLocation>
</comment>
<feature type="DNA-binding region" description="Fork-head" evidence="2">
    <location>
        <begin position="72"/>
        <end position="157"/>
    </location>
</feature>
<evidence type="ECO:0000313" key="6">
    <source>
        <dbReference type="Proteomes" id="UP001050691"/>
    </source>
</evidence>
<dbReference type="InterPro" id="IPR036388">
    <property type="entry name" value="WH-like_DNA-bd_sf"/>
</dbReference>
<dbReference type="Pfam" id="PF00250">
    <property type="entry name" value="Forkhead"/>
    <property type="match status" value="1"/>
</dbReference>
<proteinExistence type="predicted"/>
<evidence type="ECO:0000256" key="1">
    <source>
        <dbReference type="ARBA" id="ARBA00023125"/>
    </source>
</evidence>
<evidence type="ECO:0000313" key="5">
    <source>
        <dbReference type="EMBL" id="GJJ12982.1"/>
    </source>
</evidence>
<dbReference type="EMBL" id="BPWL01000008">
    <property type="protein sequence ID" value="GJJ12982.1"/>
    <property type="molecule type" value="Genomic_DNA"/>
</dbReference>
<dbReference type="Gene3D" id="1.10.10.10">
    <property type="entry name" value="Winged helix-like DNA-binding domain superfamily/Winged helix DNA-binding domain"/>
    <property type="match status" value="1"/>
</dbReference>
<evidence type="ECO:0000256" key="3">
    <source>
        <dbReference type="SAM" id="MobiDB-lite"/>
    </source>
</evidence>
<protein>
    <recommendedName>
        <fullName evidence="4">Fork-head domain-containing protein</fullName>
    </recommendedName>
</protein>
<evidence type="ECO:0000256" key="2">
    <source>
        <dbReference type="PROSITE-ProRule" id="PRU00089"/>
    </source>
</evidence>
<feature type="region of interest" description="Disordered" evidence="3">
    <location>
        <begin position="263"/>
        <end position="292"/>
    </location>
</feature>
<dbReference type="AlphaFoldDB" id="A0AAV5AGX7"/>
<feature type="region of interest" description="Disordered" evidence="3">
    <location>
        <begin position="146"/>
        <end position="178"/>
    </location>
</feature>
<dbReference type="InterPro" id="IPR001766">
    <property type="entry name" value="Fork_head_dom"/>
</dbReference>